<accession>A0A935UGM1</accession>
<dbReference type="SUPFAM" id="SSF142433">
    <property type="entry name" value="CinA-like"/>
    <property type="match status" value="1"/>
</dbReference>
<dbReference type="AlphaFoldDB" id="A0A935UGM1"/>
<reference evidence="2 3" key="1">
    <citation type="submission" date="2020-10" db="EMBL/GenBank/DDBJ databases">
        <title>Connecting structure to function with the recovery of over 1000 high-quality activated sludge metagenome-assembled genomes encoding full-length rRNA genes using long-read sequencing.</title>
        <authorList>
            <person name="Singleton C.M."/>
            <person name="Petriglieri F."/>
            <person name="Kristensen J.M."/>
            <person name="Kirkegaard R.H."/>
            <person name="Michaelsen T.Y."/>
            <person name="Andersen M.H."/>
            <person name="Karst S.M."/>
            <person name="Dueholm M.S."/>
            <person name="Nielsen P.H."/>
            <person name="Albertsen M."/>
        </authorList>
    </citation>
    <scope>NUCLEOTIDE SEQUENCE [LARGE SCALE GENOMIC DNA]</scope>
    <source>
        <strain evidence="2">EsbW_18-Q3-R4-48_BATAC.285</strain>
    </source>
</reference>
<dbReference type="InterPro" id="IPR008136">
    <property type="entry name" value="CinA_C"/>
</dbReference>
<dbReference type="NCBIfam" id="TIGR00199">
    <property type="entry name" value="PncC_domain"/>
    <property type="match status" value="1"/>
</dbReference>
<proteinExistence type="predicted"/>
<dbReference type="Gene3D" id="3.90.950.20">
    <property type="entry name" value="CinA-like"/>
    <property type="match status" value="1"/>
</dbReference>
<dbReference type="InterPro" id="IPR036653">
    <property type="entry name" value="CinA-like_C"/>
</dbReference>
<comment type="caution">
    <text evidence="2">The sequence shown here is derived from an EMBL/GenBank/DDBJ whole genome shotgun (WGS) entry which is preliminary data.</text>
</comment>
<dbReference type="Proteomes" id="UP000697998">
    <property type="component" value="Unassembled WGS sequence"/>
</dbReference>
<protein>
    <submittedName>
        <fullName evidence="2">CinA family protein</fullName>
    </submittedName>
</protein>
<evidence type="ECO:0000313" key="3">
    <source>
        <dbReference type="Proteomes" id="UP000697998"/>
    </source>
</evidence>
<sequence>MIACDQASLESLAAKVGRQLLANGERLATAESCTGGWVGQCLTAIAGSSGWFDRGFITYSNDAKIEILGVSADALAAHGAVSEAIAAAMALGALERSRAERALAITGIAGPEGGSATKPVGTVCFAWAGPEGCVATATHHFDGDRETVRAQSVAHALTGILQRAHRLV</sequence>
<dbReference type="Pfam" id="PF02464">
    <property type="entry name" value="CinA"/>
    <property type="match status" value="1"/>
</dbReference>
<organism evidence="2 3">
    <name type="scientific">Candidatus Accumulibacter proximus</name>
    <dbReference type="NCBI Taxonomy" id="2954385"/>
    <lineage>
        <taxon>Bacteria</taxon>
        <taxon>Pseudomonadati</taxon>
        <taxon>Pseudomonadota</taxon>
        <taxon>Betaproteobacteria</taxon>
        <taxon>Candidatus Accumulibacter</taxon>
    </lineage>
</organism>
<name>A0A935UGM1_9PROT</name>
<evidence type="ECO:0000313" key="2">
    <source>
        <dbReference type="EMBL" id="MBK7674829.1"/>
    </source>
</evidence>
<evidence type="ECO:0000259" key="1">
    <source>
        <dbReference type="Pfam" id="PF02464"/>
    </source>
</evidence>
<feature type="domain" description="CinA C-terminal" evidence="1">
    <location>
        <begin position="10"/>
        <end position="162"/>
    </location>
</feature>
<dbReference type="EMBL" id="JADJMH010000005">
    <property type="protein sequence ID" value="MBK7674829.1"/>
    <property type="molecule type" value="Genomic_DNA"/>
</dbReference>
<gene>
    <name evidence="2" type="ORF">IPJ27_08655</name>
</gene>